<feature type="region of interest" description="Disordered" evidence="1">
    <location>
        <begin position="212"/>
        <end position="237"/>
    </location>
</feature>
<proteinExistence type="predicted"/>
<reference evidence="2" key="1">
    <citation type="submission" date="2021-05" db="EMBL/GenBank/DDBJ databases">
        <authorList>
            <person name="Alioto T."/>
            <person name="Alioto T."/>
            <person name="Gomez Garrido J."/>
        </authorList>
    </citation>
    <scope>NUCLEOTIDE SEQUENCE</scope>
</reference>
<feature type="compositionally biased region" description="Polar residues" evidence="1">
    <location>
        <begin position="62"/>
        <end position="89"/>
    </location>
</feature>
<dbReference type="PANTHER" id="PTHR31025:SF9">
    <property type="entry name" value="SI:DKEY-286J15.1"/>
    <property type="match status" value="1"/>
</dbReference>
<sequence>MKVCESADLLSSSSTSDLQYITLESATNDCLDGLFNFRSAPSTSTAPLSTGQTYIEPIHNPVNDQPSTSNSECPTTISHPDTDASTSTSTFPYLQQIPSNFVENALKNTIEGKDLCSRYNSAIPLSDPDKRLLARIVIQSILTPYPSTQLTCEHFQVLATQISQVFTGEPATIYHGVVIGSVGNLLRKKSIGKLYDSYNTQRRTLQERQIIPKRKRSCPRSRSSSSSTPVTQEESVPFTEIEEFNSNENIIWLQSGLSPWEVVLDKWKETAELRTTHLQSSSSKISISEYMKCFPILKQPSGFKLLIEDFDFLFPGKANFFLSNINLLSDRVIAYAREKLSLSKVPVVKKGIAASLELLNLPDVDPHDSRTKEIVCLGLLPYLMNIVASSQKSRTKLNKTCSREEMRDSFITLVNKEADIATTISQRVEKYKSRAQNLQPFIVCVGSNLLELSKCVIVIENIQYEDSKLNDIRVAVDTLFKIFHATHALYPVESYDIWLLLQLGFYKITTKYDILNGALKSLLQHLEMTLGY</sequence>
<dbReference type="PANTHER" id="PTHR31025">
    <property type="entry name" value="SI:CH211-196P9.1-RELATED"/>
    <property type="match status" value="1"/>
</dbReference>
<feature type="region of interest" description="Disordered" evidence="1">
    <location>
        <begin position="42"/>
        <end position="89"/>
    </location>
</feature>
<dbReference type="EMBL" id="HBUF01233504">
    <property type="protein sequence ID" value="CAG6674324.1"/>
    <property type="molecule type" value="Transcribed_RNA"/>
</dbReference>
<evidence type="ECO:0000313" key="2">
    <source>
        <dbReference type="EMBL" id="CAG6674324.1"/>
    </source>
</evidence>
<dbReference type="AlphaFoldDB" id="A0A8D8SUY2"/>
<accession>A0A8D8SUY2</accession>
<organism evidence="2">
    <name type="scientific">Cacopsylla melanoneura</name>
    <dbReference type="NCBI Taxonomy" id="428564"/>
    <lineage>
        <taxon>Eukaryota</taxon>
        <taxon>Metazoa</taxon>
        <taxon>Ecdysozoa</taxon>
        <taxon>Arthropoda</taxon>
        <taxon>Hexapoda</taxon>
        <taxon>Insecta</taxon>
        <taxon>Pterygota</taxon>
        <taxon>Neoptera</taxon>
        <taxon>Paraneoptera</taxon>
        <taxon>Hemiptera</taxon>
        <taxon>Sternorrhyncha</taxon>
        <taxon>Psylloidea</taxon>
        <taxon>Psyllidae</taxon>
        <taxon>Psyllinae</taxon>
        <taxon>Cacopsylla</taxon>
    </lineage>
</organism>
<protein>
    <submittedName>
        <fullName evidence="2">Uncharacterized protein</fullName>
    </submittedName>
</protein>
<name>A0A8D8SUY2_9HEMI</name>
<evidence type="ECO:0000256" key="1">
    <source>
        <dbReference type="SAM" id="MobiDB-lite"/>
    </source>
</evidence>